<feature type="compositionally biased region" description="Basic and acidic residues" evidence="1">
    <location>
        <begin position="127"/>
        <end position="141"/>
    </location>
</feature>
<feature type="compositionally biased region" description="Basic and acidic residues" evidence="1">
    <location>
        <begin position="818"/>
        <end position="834"/>
    </location>
</feature>
<dbReference type="PANTHER" id="PTHR28161">
    <property type="entry name" value="ATP SYNTHASE SUBUNIT F, MITOCHONDRIAL"/>
    <property type="match status" value="1"/>
</dbReference>
<feature type="compositionally biased region" description="Polar residues" evidence="1">
    <location>
        <begin position="565"/>
        <end position="575"/>
    </location>
</feature>
<feature type="compositionally biased region" description="Basic and acidic residues" evidence="1">
    <location>
        <begin position="398"/>
        <end position="411"/>
    </location>
</feature>
<feature type="compositionally biased region" description="Polar residues" evidence="1">
    <location>
        <begin position="230"/>
        <end position="239"/>
    </location>
</feature>
<feature type="region of interest" description="Disordered" evidence="1">
    <location>
        <begin position="1035"/>
        <end position="1058"/>
    </location>
</feature>
<feature type="compositionally biased region" description="Basic and acidic residues" evidence="1">
    <location>
        <begin position="767"/>
        <end position="781"/>
    </location>
</feature>
<feature type="compositionally biased region" description="Polar residues" evidence="1">
    <location>
        <begin position="537"/>
        <end position="550"/>
    </location>
</feature>
<feature type="compositionally biased region" description="Polar residues" evidence="1">
    <location>
        <begin position="593"/>
        <end position="602"/>
    </location>
</feature>
<dbReference type="Pfam" id="PF10791">
    <property type="entry name" value="F1F0-ATPsyn_F"/>
    <property type="match status" value="1"/>
</dbReference>
<dbReference type="GO" id="GO:0046933">
    <property type="term" value="F:proton-transporting ATP synthase activity, rotational mechanism"/>
    <property type="evidence" value="ECO:0007669"/>
    <property type="project" value="TreeGrafter"/>
</dbReference>
<dbReference type="Proteomes" id="UP000231358">
    <property type="component" value="Unassembled WGS sequence"/>
</dbReference>
<feature type="compositionally biased region" description="Polar residues" evidence="1">
    <location>
        <begin position="318"/>
        <end position="330"/>
    </location>
</feature>
<feature type="compositionally biased region" description="Basic and acidic residues" evidence="1">
    <location>
        <begin position="1035"/>
        <end position="1044"/>
    </location>
</feature>
<dbReference type="STRING" id="656916.A0A2G7FGR4"/>
<sequence>MSYITRRGLSTLIPPKIASPNAIGAAKDAARMDRVVNFYARLPRGSAPEVKPTGLIGRYQARYFGKNPSAAPLAHAIGGILLLGYSMEYYFHLHSRIVMAEQSSHDVVNQTLSGGEPSPSDVPASTNDKKPAGGDVGEIKHTVTHTQLETITNAEQGTPDTSLSETYNETNAAGRDTEQSTTDNSRQGPGPVATRALELNGVASGSDVGEDTASQGGSESDASRTESRLNSRASSTKRPTSFKPVSFAKFSVPKAPGTPPTAKIAEKAPLSSTTPLGVPLQSSRPRLVAKTTSSLRDSLSKTGTGAARPAGSGPDPNQVWNKNRPVQQTPPKHLTDEELKQQYGIHMTSRIQEDGGGTEAKWADIDDDEDDWAPETIEWTDGTKTNLSQVEHTAATKQENRPSMEPKDDFPPPRPEQVPAPKETTKFVPKPTTSVGPNPTVLRLGANAERQAKSASISSKGTNDKSPSLSTSPAPPPAKSPWAPLPPVEKISPVIPPVQVQPQVHTSPREPHTIDRYSGVAQPKEIAADDFNRSWKDSQSGTRELYNSRSGRYEPVSETRKGSWRTEQSFRTPSVLQRPAQGEQAGPAEPSPAFQTHRSSGQDGIHWTRRRTSSNVSGGSGSFARRMSIGRNDATQRSFETRRGSQVNGMVEPPLPGLVPQQETPLRETSPARRGPDHSWPPRGAAGVHERAPGAPDGTNQPYVPYAVNQTATPQAPQEDPVAMQERIMKEKRMEARQRRIEQEEKEEAAKRERIRQKLEALGPPPEKSKPQRKDTLEGSKPDTIPSPGVTHTSLSPPKPPVPEPTGEPKQYGMMKVHHPDTVRKLVERDRAAEKSSSTANARRAPSPPREPKPDTTTTNGLQQPGDSQTHAPEKLPENKLDEQSTQWRGGLNASSSYPPWAPNAKLVGASPSIANPWKLLSSDKTLGNGIFEQSLPGFPPGRDVPLRNPLVLDQPPVAPGSQSFSTPSRSPQESTPISPISSPKVRHATFESLNPISRPGPIGPPSSQHQWQNDNRVAGTVAWNNFHTVAAKREAEENEKLRNEMNAAREGPSSLQVTFNETWRQVRTGDQAGQRQVVGISRTAETSAPNPNPLPGLDHPVGPLSFTETNPRPLGSVPVRSSRFFPQASEQYKKPPFAEGDFIRSPSPPPPEEMSTHPVFTGNTSKPLVHLPAPRPIVKLPPKVIAPPQPPPTFASMAAAPPRPPVSTATSWQEKINTLFGKKTAPERKTALAVTSASKEPLDVLHIAAVSVSLPQHGEQPIGDGEITAKQVEETEEIFEDREVGSLPVVRVPTRAPPAAWQAAPPPSQSRLRAKHLKLMQVHSVEPYSFGFQDKDGSGNLRVSIRFPGTIIAKTVALPRKAGSQNPRPRGTSSYKPRKNTKPREGSGASNSKKSSSQQSNETSSPRHQSRNASWGPRTYSGSR</sequence>
<feature type="compositionally biased region" description="Polar residues" evidence="1">
    <location>
        <begin position="1364"/>
        <end position="1376"/>
    </location>
</feature>
<dbReference type="PANTHER" id="PTHR28161:SF1">
    <property type="entry name" value="ATP SYNTHASE SUBUNIT F, MITOCHONDRIAL"/>
    <property type="match status" value="1"/>
</dbReference>
<feature type="region of interest" description="Disordered" evidence="1">
    <location>
        <begin position="109"/>
        <end position="192"/>
    </location>
</feature>
<comment type="caution">
    <text evidence="2">The sequence shown here is derived from an EMBL/GenBank/DDBJ whole genome shotgun (WGS) entry which is preliminary data.</text>
</comment>
<feature type="compositionally biased region" description="Basic and acidic residues" evidence="1">
    <location>
        <begin position="551"/>
        <end position="561"/>
    </location>
</feature>
<feature type="compositionally biased region" description="Low complexity" evidence="1">
    <location>
        <begin position="1387"/>
        <end position="1405"/>
    </location>
</feature>
<feature type="compositionally biased region" description="Pro residues" evidence="1">
    <location>
        <begin position="797"/>
        <end position="806"/>
    </location>
</feature>
<feature type="region of interest" description="Disordered" evidence="1">
    <location>
        <begin position="204"/>
        <end position="910"/>
    </location>
</feature>
<dbReference type="EMBL" id="NEXV01000676">
    <property type="protein sequence ID" value="PIG79495.1"/>
    <property type="molecule type" value="Genomic_DNA"/>
</dbReference>
<feature type="compositionally biased region" description="Polar residues" evidence="1">
    <location>
        <begin position="961"/>
        <end position="982"/>
    </location>
</feature>
<feature type="compositionally biased region" description="Polar residues" evidence="1">
    <location>
        <begin position="270"/>
        <end position="303"/>
    </location>
</feature>
<keyword evidence="3" id="KW-1185">Reference proteome</keyword>
<feature type="compositionally biased region" description="Polar residues" evidence="1">
    <location>
        <begin position="144"/>
        <end position="171"/>
    </location>
</feature>
<proteinExistence type="predicted"/>
<feature type="compositionally biased region" description="Polar residues" evidence="1">
    <location>
        <begin position="633"/>
        <end position="648"/>
    </location>
</feature>
<feature type="compositionally biased region" description="Pro residues" evidence="1">
    <location>
        <begin position="473"/>
        <end position="487"/>
    </location>
</feature>
<organism evidence="2 3">
    <name type="scientific">Aspergillus arachidicola</name>
    <dbReference type="NCBI Taxonomy" id="656916"/>
    <lineage>
        <taxon>Eukaryota</taxon>
        <taxon>Fungi</taxon>
        <taxon>Dikarya</taxon>
        <taxon>Ascomycota</taxon>
        <taxon>Pezizomycotina</taxon>
        <taxon>Eurotiomycetes</taxon>
        <taxon>Eurotiomycetidae</taxon>
        <taxon>Eurotiales</taxon>
        <taxon>Aspergillaceae</taxon>
        <taxon>Aspergillus</taxon>
        <taxon>Aspergillus subgen. Circumdati</taxon>
    </lineage>
</organism>
<protein>
    <submittedName>
        <fullName evidence="2">Uncharacterized protein</fullName>
    </submittedName>
</protein>
<feature type="compositionally biased region" description="Basic and acidic residues" evidence="1">
    <location>
        <begin position="872"/>
        <end position="883"/>
    </location>
</feature>
<feature type="region of interest" description="Disordered" evidence="1">
    <location>
        <begin position="1085"/>
        <end position="1212"/>
    </location>
</feature>
<accession>A0A2G7FGR4</accession>
<feature type="compositionally biased region" description="Polar residues" evidence="1">
    <location>
        <begin position="698"/>
        <end position="716"/>
    </location>
</feature>
<name>A0A2G7FGR4_9EURO</name>
<feature type="region of interest" description="Disordered" evidence="1">
    <location>
        <begin position="1357"/>
        <end position="1425"/>
    </location>
</feature>
<feature type="region of interest" description="Disordered" evidence="1">
    <location>
        <begin position="929"/>
        <end position="1013"/>
    </location>
</feature>
<gene>
    <name evidence="2" type="ORF">AARAC_000325</name>
</gene>
<reference evidence="2 3" key="1">
    <citation type="submission" date="2017-05" db="EMBL/GenBank/DDBJ databases">
        <title>Genome sequence for an aflatoxigenic pathogen of Argentinian peanut, Aspergillus arachidicola.</title>
        <authorList>
            <person name="Moore G."/>
            <person name="Beltz S.B."/>
            <person name="Mack B.M."/>
        </authorList>
    </citation>
    <scope>NUCLEOTIDE SEQUENCE [LARGE SCALE GENOMIC DNA]</scope>
    <source>
        <strain evidence="2 3">CBS 117610</strain>
    </source>
</reference>
<feature type="compositionally biased region" description="Polar residues" evidence="1">
    <location>
        <begin position="382"/>
        <end position="397"/>
    </location>
</feature>
<feature type="compositionally biased region" description="Basic and acidic residues" evidence="1">
    <location>
        <begin position="727"/>
        <end position="759"/>
    </location>
</feature>
<dbReference type="InterPro" id="IPR019727">
    <property type="entry name" value="ATP_synth_F0_fsu_mt_fun"/>
</dbReference>
<evidence type="ECO:0000313" key="2">
    <source>
        <dbReference type="EMBL" id="PIG79495.1"/>
    </source>
</evidence>
<evidence type="ECO:0000256" key="1">
    <source>
        <dbReference type="SAM" id="MobiDB-lite"/>
    </source>
</evidence>
<evidence type="ECO:0000313" key="3">
    <source>
        <dbReference type="Proteomes" id="UP000231358"/>
    </source>
</evidence>
<feature type="compositionally biased region" description="Pro residues" evidence="1">
    <location>
        <begin position="1185"/>
        <end position="1194"/>
    </location>
</feature>
<feature type="compositionally biased region" description="Polar residues" evidence="1">
    <location>
        <begin position="855"/>
        <end position="871"/>
    </location>
</feature>
<feature type="compositionally biased region" description="Polar residues" evidence="1">
    <location>
        <begin position="884"/>
        <end position="898"/>
    </location>
</feature>
<feature type="compositionally biased region" description="Basic and acidic residues" evidence="1">
    <location>
        <begin position="526"/>
        <end position="536"/>
    </location>
</feature>